<dbReference type="STRING" id="35608.A0A2U1KXQ1"/>
<name>A0A2U1KXQ1_ARTAN</name>
<sequence>MSSEMDVTNNNESNSPLLNSEEKGQKLSKNKKRKLMRKLLNKKATPGESSSPLLTKEKKTPASLKPKGNIAKKGSNDKSELEESSSGLAPSEKEIPDSPKNEDAVVIKFFNHKRAPSNSNPKEIAKMSNKESKPVNAKETPNSQNPKPEAGKKDSRSGKHKEAESSSVVHDRNEDTKTLGGFIFMCNAKTKRDCYHYRVMGVQAHKKDVVMGIKRGMKLFLYDFDVKLMYGIYKATSDGGVKLEPAAFAGGFPLQVRFEVDKDCLPLPESVFKKAIKESYDERTRKFKTELTIGQVKRLSNLFKPAPVLHPQPVVLNPYRRPELESMQFPKPTVASYPRLLTEQEYRNYGLRGDRHVNLIPLGPPAYDPARPDIVHLNRPSEQGSTQLRQPTLTPPVLLSEQEYRSYGLRGERYDNKTHVGPPAQDPYRTEQEREEQEPMQLPKPTSIPPPVLLTEQEYRSYGLRGERHNNLTNVGPSNAGPSIYEPYKTDQETEGVHPDAVSLSRPSEQETMHLQKPSLTPPPTLLTEQDYRSYGLRGERRSNLTPTGPSSYDPYKNDQVKESARPDSLFLTEKDYRAYGLKARQENPTSVTSAINPTNPSISYYQADPPYNPYDDHTSSLVERYLSHPMASTSAPSGSYRFDTTRVVDDRQFHQETVLPDRQERLYAMNAIPNTLSDHNQSVGQREDEHVNRSAPVSSRYAFTGPSVLYR</sequence>
<dbReference type="Proteomes" id="UP000245207">
    <property type="component" value="Unassembled WGS sequence"/>
</dbReference>
<feature type="compositionally biased region" description="Basic and acidic residues" evidence="1">
    <location>
        <begin position="556"/>
        <end position="566"/>
    </location>
</feature>
<comment type="caution">
    <text evidence="3">The sequence shown here is derived from an EMBL/GenBank/DDBJ whole genome shotgun (WGS) entry which is preliminary data.</text>
</comment>
<feature type="region of interest" description="Disordered" evidence="1">
    <location>
        <begin position="467"/>
        <end position="569"/>
    </location>
</feature>
<feature type="compositionally biased region" description="Basic and acidic residues" evidence="1">
    <location>
        <begin position="149"/>
        <end position="172"/>
    </location>
</feature>
<feature type="domain" description="DCD" evidence="2">
    <location>
        <begin position="177"/>
        <end position="305"/>
    </location>
</feature>
<evidence type="ECO:0000313" key="4">
    <source>
        <dbReference type="Proteomes" id="UP000245207"/>
    </source>
</evidence>
<dbReference type="Pfam" id="PF10539">
    <property type="entry name" value="Dev_Cell_Death"/>
    <property type="match status" value="1"/>
</dbReference>
<reference evidence="3 4" key="1">
    <citation type="journal article" date="2018" name="Mol. Plant">
        <title>The genome of Artemisia annua provides insight into the evolution of Asteraceae family and artemisinin biosynthesis.</title>
        <authorList>
            <person name="Shen Q."/>
            <person name="Zhang L."/>
            <person name="Liao Z."/>
            <person name="Wang S."/>
            <person name="Yan T."/>
            <person name="Shi P."/>
            <person name="Liu M."/>
            <person name="Fu X."/>
            <person name="Pan Q."/>
            <person name="Wang Y."/>
            <person name="Lv Z."/>
            <person name="Lu X."/>
            <person name="Zhang F."/>
            <person name="Jiang W."/>
            <person name="Ma Y."/>
            <person name="Chen M."/>
            <person name="Hao X."/>
            <person name="Li L."/>
            <person name="Tang Y."/>
            <person name="Lv G."/>
            <person name="Zhou Y."/>
            <person name="Sun X."/>
            <person name="Brodelius P.E."/>
            <person name="Rose J.K.C."/>
            <person name="Tang K."/>
        </authorList>
    </citation>
    <scope>NUCLEOTIDE SEQUENCE [LARGE SCALE GENOMIC DNA]</scope>
    <source>
        <strain evidence="4">cv. Huhao1</strain>
        <tissue evidence="3">Leaf</tissue>
    </source>
</reference>
<feature type="compositionally biased region" description="Basic and acidic residues" evidence="1">
    <location>
        <begin position="488"/>
        <end position="498"/>
    </location>
</feature>
<dbReference type="InterPro" id="IPR013989">
    <property type="entry name" value="Dev_and_cell_death_domain"/>
</dbReference>
<dbReference type="EMBL" id="PKPP01013018">
    <property type="protein sequence ID" value="PWA41535.1"/>
    <property type="molecule type" value="Genomic_DNA"/>
</dbReference>
<feature type="region of interest" description="Disordered" evidence="1">
    <location>
        <begin position="410"/>
        <end position="453"/>
    </location>
</feature>
<dbReference type="PANTHER" id="PTHR46444">
    <property type="entry name" value="DCD (DEVELOPMENT AND CELL DEATH) DOMAIN PROTEIN-RELATED"/>
    <property type="match status" value="1"/>
</dbReference>
<evidence type="ECO:0000313" key="3">
    <source>
        <dbReference type="EMBL" id="PWA41535.1"/>
    </source>
</evidence>
<feature type="compositionally biased region" description="Low complexity" evidence="1">
    <location>
        <begin position="9"/>
        <end position="19"/>
    </location>
</feature>
<feature type="region of interest" description="Disordered" evidence="1">
    <location>
        <begin position="582"/>
        <end position="610"/>
    </location>
</feature>
<feature type="compositionally biased region" description="Polar residues" evidence="1">
    <location>
        <begin position="587"/>
        <end position="605"/>
    </location>
</feature>
<evidence type="ECO:0000256" key="1">
    <source>
        <dbReference type="SAM" id="MobiDB-lite"/>
    </source>
</evidence>
<dbReference type="AlphaFoldDB" id="A0A2U1KXQ1"/>
<accession>A0A2U1KXQ1</accession>
<feature type="compositionally biased region" description="Polar residues" evidence="1">
    <location>
        <begin position="471"/>
        <end position="481"/>
    </location>
</feature>
<feature type="compositionally biased region" description="Basic and acidic residues" evidence="1">
    <location>
        <begin position="123"/>
        <end position="133"/>
    </location>
</feature>
<proteinExistence type="predicted"/>
<organism evidence="3 4">
    <name type="scientific">Artemisia annua</name>
    <name type="common">Sweet wormwood</name>
    <dbReference type="NCBI Taxonomy" id="35608"/>
    <lineage>
        <taxon>Eukaryota</taxon>
        <taxon>Viridiplantae</taxon>
        <taxon>Streptophyta</taxon>
        <taxon>Embryophyta</taxon>
        <taxon>Tracheophyta</taxon>
        <taxon>Spermatophyta</taxon>
        <taxon>Magnoliopsida</taxon>
        <taxon>eudicotyledons</taxon>
        <taxon>Gunneridae</taxon>
        <taxon>Pentapetalae</taxon>
        <taxon>asterids</taxon>
        <taxon>campanulids</taxon>
        <taxon>Asterales</taxon>
        <taxon>Asteraceae</taxon>
        <taxon>Asteroideae</taxon>
        <taxon>Anthemideae</taxon>
        <taxon>Artemisiinae</taxon>
        <taxon>Artemisia</taxon>
    </lineage>
</organism>
<keyword evidence="4" id="KW-1185">Reference proteome</keyword>
<dbReference type="PROSITE" id="PS51222">
    <property type="entry name" value="DCD"/>
    <property type="match status" value="1"/>
</dbReference>
<feature type="compositionally biased region" description="Basic and acidic residues" evidence="1">
    <location>
        <begin position="91"/>
        <end position="105"/>
    </location>
</feature>
<protein>
    <submittedName>
        <fullName evidence="3">Development/cell death domain-containing protein</fullName>
    </submittedName>
</protein>
<feature type="compositionally biased region" description="Basic residues" evidence="1">
    <location>
        <begin position="26"/>
        <end position="41"/>
    </location>
</feature>
<dbReference type="OrthoDB" id="1920894at2759"/>
<gene>
    <name evidence="3" type="ORF">CTI12_AA553070</name>
</gene>
<dbReference type="SMART" id="SM00767">
    <property type="entry name" value="DCD"/>
    <property type="match status" value="1"/>
</dbReference>
<evidence type="ECO:0000259" key="2">
    <source>
        <dbReference type="PROSITE" id="PS51222"/>
    </source>
</evidence>
<dbReference type="PANTHER" id="PTHR46444:SF3">
    <property type="entry name" value="DCD (DEVELOPMENT AND CELL DEATH) DOMAIN PROTEIN"/>
    <property type="match status" value="1"/>
</dbReference>
<feature type="region of interest" description="Disordered" evidence="1">
    <location>
        <begin position="1"/>
        <end position="172"/>
    </location>
</feature>